<feature type="compositionally biased region" description="Basic and acidic residues" evidence="2">
    <location>
        <begin position="278"/>
        <end position="287"/>
    </location>
</feature>
<dbReference type="FunFam" id="2.30.30.490:FF:000017">
    <property type="entry name" value="Bromo-adjacent homology (BAH) domain-containing protein"/>
    <property type="match status" value="1"/>
</dbReference>
<feature type="compositionally biased region" description="Basic and acidic residues" evidence="2">
    <location>
        <begin position="333"/>
        <end position="343"/>
    </location>
</feature>
<feature type="compositionally biased region" description="Basic and acidic residues" evidence="2">
    <location>
        <begin position="391"/>
        <end position="403"/>
    </location>
</feature>
<dbReference type="GO" id="GO:0003682">
    <property type="term" value="F:chromatin binding"/>
    <property type="evidence" value="ECO:0007669"/>
    <property type="project" value="InterPro"/>
</dbReference>
<feature type="compositionally biased region" description="Basic and acidic residues" evidence="2">
    <location>
        <begin position="311"/>
        <end position="320"/>
    </location>
</feature>
<evidence type="ECO:0000259" key="4">
    <source>
        <dbReference type="PROSITE" id="PS51038"/>
    </source>
</evidence>
<evidence type="ECO:0008006" key="7">
    <source>
        <dbReference type="Google" id="ProtNLM"/>
    </source>
</evidence>
<dbReference type="OrthoDB" id="1896853at2759"/>
<dbReference type="InterPro" id="IPR012677">
    <property type="entry name" value="Nucleotide-bd_a/b_plait_sf"/>
</dbReference>
<dbReference type="Gene3D" id="3.30.70.330">
    <property type="match status" value="1"/>
</dbReference>
<feature type="region of interest" description="Disordered" evidence="2">
    <location>
        <begin position="391"/>
        <end position="429"/>
    </location>
</feature>
<dbReference type="InterPro" id="IPR043151">
    <property type="entry name" value="BAH_sf"/>
</dbReference>
<dbReference type="SUPFAM" id="SSF54928">
    <property type="entry name" value="RNA-binding domain, RBD"/>
    <property type="match status" value="1"/>
</dbReference>
<organism evidence="5 6">
    <name type="scientific">Tetracentron sinense</name>
    <name type="common">Spur-leaf</name>
    <dbReference type="NCBI Taxonomy" id="13715"/>
    <lineage>
        <taxon>Eukaryota</taxon>
        <taxon>Viridiplantae</taxon>
        <taxon>Streptophyta</taxon>
        <taxon>Embryophyta</taxon>
        <taxon>Tracheophyta</taxon>
        <taxon>Spermatophyta</taxon>
        <taxon>Magnoliopsida</taxon>
        <taxon>Trochodendrales</taxon>
        <taxon>Trochodendraceae</taxon>
        <taxon>Tetracentron</taxon>
    </lineage>
</organism>
<dbReference type="PROSITE" id="PS50102">
    <property type="entry name" value="RRM"/>
    <property type="match status" value="1"/>
</dbReference>
<dbReference type="PANTHER" id="PTHR47073:SF2">
    <property type="entry name" value="PROTEIN ANTI-SILENCING 1"/>
    <property type="match status" value="1"/>
</dbReference>
<keyword evidence="6" id="KW-1185">Reference proteome</keyword>
<name>A0A834YU00_TETSI</name>
<dbReference type="InterPro" id="IPR035979">
    <property type="entry name" value="RBD_domain_sf"/>
</dbReference>
<proteinExistence type="predicted"/>
<feature type="region of interest" description="Disordered" evidence="2">
    <location>
        <begin position="273"/>
        <end position="357"/>
    </location>
</feature>
<dbReference type="PROSITE" id="PS51038">
    <property type="entry name" value="BAH"/>
    <property type="match status" value="1"/>
</dbReference>
<accession>A0A834YU00</accession>
<dbReference type="Pfam" id="PF01426">
    <property type="entry name" value="BAH"/>
    <property type="match status" value="1"/>
</dbReference>
<protein>
    <recommendedName>
        <fullName evidence="7">BAH domain-containing protein</fullName>
    </recommendedName>
</protein>
<dbReference type="PANTHER" id="PTHR47073">
    <property type="entry name" value="PROTEIN ANTI-SILENCING 1"/>
    <property type="match status" value="1"/>
</dbReference>
<dbReference type="InterPro" id="IPR001025">
    <property type="entry name" value="BAH_dom"/>
</dbReference>
<evidence type="ECO:0000256" key="1">
    <source>
        <dbReference type="PROSITE-ProRule" id="PRU00176"/>
    </source>
</evidence>
<feature type="domain" description="BAH" evidence="4">
    <location>
        <begin position="44"/>
        <end position="169"/>
    </location>
</feature>
<reference evidence="5 6" key="1">
    <citation type="submission" date="2020-04" db="EMBL/GenBank/DDBJ databases">
        <title>Plant Genome Project.</title>
        <authorList>
            <person name="Zhang R.-G."/>
        </authorList>
    </citation>
    <scope>NUCLEOTIDE SEQUENCE [LARGE SCALE GENOMIC DNA]</scope>
    <source>
        <strain evidence="5">YNK0</strain>
        <tissue evidence="5">Leaf</tissue>
    </source>
</reference>
<feature type="domain" description="RRM" evidence="3">
    <location>
        <begin position="452"/>
        <end position="528"/>
    </location>
</feature>
<dbReference type="AlphaFoldDB" id="A0A834YU00"/>
<dbReference type="Gene3D" id="2.30.30.490">
    <property type="match status" value="1"/>
</dbReference>
<dbReference type="InterPro" id="IPR000504">
    <property type="entry name" value="RRM_dom"/>
</dbReference>
<gene>
    <name evidence="5" type="ORF">HHK36_021603</name>
</gene>
<evidence type="ECO:0000259" key="3">
    <source>
        <dbReference type="PROSITE" id="PS50102"/>
    </source>
</evidence>
<evidence type="ECO:0000313" key="6">
    <source>
        <dbReference type="Proteomes" id="UP000655225"/>
    </source>
</evidence>
<dbReference type="CDD" id="cd00590">
    <property type="entry name" value="RRM_SF"/>
    <property type="match status" value="1"/>
</dbReference>
<sequence length="618" mass="69874">MPAMACSEEAAKLENYEFKWGKKRGVGGKKKDIQFYESFTYDGVDYFLYDCVYLHKEGEPEPFIGKLVKIWEQPDHKKKVKVLWFFYPVEILNWLGDDVPLENELFLASGEGVGLANVNSLEVIAGKCNVICTSKDSRNPHPSEEELEMADYIFYRTFDVQQCTILDKIDEKVAGVEVRFIFNRKEDHKSSDIPKLDAVRNEKNGNTVAINEAPQLLSELNSSGELKNITTDYKFRHSVIKEDADAKDSLVKQEPLLGEKLASGTDAQLNQTATTDFKQQHVSDGKTKPRHKYDSDEDEGKAGKKPINQVEDNKKLKSGRDLGALDNRSSKKARLDSSARSSEEPEPNISSLSALDKDRNNNSILKKLRGDSDEDKTKFRLVKDSLGLEKDASKKVKSDEKASKLSNGTLHKAAAAHAPEKDFGSDGPELEVARRPDAPWEERMQTAHEQGTLVLLENLDPAYTSAEVEDIVWHGFREYCTAKVVQRTAISSPHSGQAFVIFKTLEAAEMMIRKLDEGCLMLPNGRPLVGSRGTYPRLLGKQSTFAGHLFIDKVKFQMQREEMKRAVSTSHCSQPNTIEYEMAMEWSLLQARSDSWWKKLYKQHGEELRKHKANLKSK</sequence>
<evidence type="ECO:0000256" key="2">
    <source>
        <dbReference type="SAM" id="MobiDB-lite"/>
    </source>
</evidence>
<evidence type="ECO:0000313" key="5">
    <source>
        <dbReference type="EMBL" id="KAF8393360.1"/>
    </source>
</evidence>
<comment type="caution">
    <text evidence="5">The sequence shown here is derived from an EMBL/GenBank/DDBJ whole genome shotgun (WGS) entry which is preliminary data.</text>
</comment>
<dbReference type="GO" id="GO:0003723">
    <property type="term" value="F:RNA binding"/>
    <property type="evidence" value="ECO:0007669"/>
    <property type="project" value="UniProtKB-UniRule"/>
</dbReference>
<keyword evidence="1" id="KW-0694">RNA-binding</keyword>
<dbReference type="OMA" id="KIWQQNQ"/>
<dbReference type="Proteomes" id="UP000655225">
    <property type="component" value="Unassembled WGS sequence"/>
</dbReference>
<dbReference type="EMBL" id="JABCRI010000015">
    <property type="protein sequence ID" value="KAF8393360.1"/>
    <property type="molecule type" value="Genomic_DNA"/>
</dbReference>